<proteinExistence type="predicted"/>
<dbReference type="GO" id="GO:0003677">
    <property type="term" value="F:DNA binding"/>
    <property type="evidence" value="ECO:0007669"/>
    <property type="project" value="UniProtKB-KW"/>
</dbReference>
<sequence length="143" mass="16436">QRGMRTTGKVLVIRVMKRKRKAIDLEQKIAIVRQYKGGQTALFMVLNLGLLKSTISTIIKNSDRIREAVKGFAPMKSTIITKKRTGPIHDVEKLLVLWMEDQIKNLMLLSLKMIQAKARSLFEDLKKKEGYDYDQTFSASHGW</sequence>
<dbReference type="EMBL" id="AGCU01173220">
    <property type="status" value="NOT_ANNOTATED_CDS"/>
    <property type="molecule type" value="Genomic_DNA"/>
</dbReference>
<reference evidence="4" key="1">
    <citation type="submission" date="2011-10" db="EMBL/GenBank/DDBJ databases">
        <authorList>
            <consortium name="Soft-shell Turtle Genome Consortium"/>
        </authorList>
    </citation>
    <scope>NUCLEOTIDE SEQUENCE [LARGE SCALE GENOMIC DNA]</scope>
    <source>
        <strain evidence="4">Daiwa-1</strain>
    </source>
</reference>
<dbReference type="Pfam" id="PF03221">
    <property type="entry name" value="HTH_Tnp_Tc5"/>
    <property type="match status" value="1"/>
</dbReference>
<dbReference type="InterPro" id="IPR050863">
    <property type="entry name" value="CenT-Element_Derived"/>
</dbReference>
<dbReference type="InterPro" id="IPR009057">
    <property type="entry name" value="Homeodomain-like_sf"/>
</dbReference>
<dbReference type="PROSITE" id="PS51253">
    <property type="entry name" value="HTH_CENPB"/>
    <property type="match status" value="1"/>
</dbReference>
<keyword evidence="1" id="KW-0238">DNA-binding</keyword>
<dbReference type="AlphaFoldDB" id="K7FZ94"/>
<feature type="domain" description="HTH CENPB-type" evidence="2">
    <location>
        <begin position="79"/>
        <end position="143"/>
    </location>
</feature>
<dbReference type="HOGENOM" id="CLU_1810644_0_0_1"/>
<organism evidence="3 4">
    <name type="scientific">Pelodiscus sinensis</name>
    <name type="common">Chinese softshell turtle</name>
    <name type="synonym">Trionyx sinensis</name>
    <dbReference type="NCBI Taxonomy" id="13735"/>
    <lineage>
        <taxon>Eukaryota</taxon>
        <taxon>Metazoa</taxon>
        <taxon>Chordata</taxon>
        <taxon>Craniata</taxon>
        <taxon>Vertebrata</taxon>
        <taxon>Euteleostomi</taxon>
        <taxon>Archelosauria</taxon>
        <taxon>Testudinata</taxon>
        <taxon>Testudines</taxon>
        <taxon>Cryptodira</taxon>
        <taxon>Trionychia</taxon>
        <taxon>Trionychidae</taxon>
        <taxon>Pelodiscus</taxon>
    </lineage>
</organism>
<reference evidence="3" key="3">
    <citation type="submission" date="2025-08" db="UniProtKB">
        <authorList>
            <consortium name="Ensembl"/>
        </authorList>
    </citation>
    <scope>IDENTIFICATION</scope>
</reference>
<evidence type="ECO:0000256" key="1">
    <source>
        <dbReference type="ARBA" id="ARBA00023125"/>
    </source>
</evidence>
<dbReference type="GO" id="GO:0005634">
    <property type="term" value="C:nucleus"/>
    <property type="evidence" value="ECO:0007669"/>
    <property type="project" value="TreeGrafter"/>
</dbReference>
<dbReference type="GeneTree" id="ENSGT00940000154420"/>
<reference evidence="4" key="2">
    <citation type="journal article" date="2013" name="Nat. Genet.">
        <title>The draft genomes of soft-shell turtle and green sea turtle yield insights into the development and evolution of the turtle-specific body plan.</title>
        <authorList>
            <person name="Wang Z."/>
            <person name="Pascual-Anaya J."/>
            <person name="Zadissa A."/>
            <person name="Li W."/>
            <person name="Niimura Y."/>
            <person name="Huang Z."/>
            <person name="Li C."/>
            <person name="White S."/>
            <person name="Xiong Z."/>
            <person name="Fang D."/>
            <person name="Wang B."/>
            <person name="Ming Y."/>
            <person name="Chen Y."/>
            <person name="Zheng Y."/>
            <person name="Kuraku S."/>
            <person name="Pignatelli M."/>
            <person name="Herrero J."/>
            <person name="Beal K."/>
            <person name="Nozawa M."/>
            <person name="Li Q."/>
            <person name="Wang J."/>
            <person name="Zhang H."/>
            <person name="Yu L."/>
            <person name="Shigenobu S."/>
            <person name="Wang J."/>
            <person name="Liu J."/>
            <person name="Flicek P."/>
            <person name="Searle S."/>
            <person name="Wang J."/>
            <person name="Kuratani S."/>
            <person name="Yin Y."/>
            <person name="Aken B."/>
            <person name="Zhang G."/>
            <person name="Irie N."/>
        </authorList>
    </citation>
    <scope>NUCLEOTIDE SEQUENCE [LARGE SCALE GENOMIC DNA]</scope>
    <source>
        <strain evidence="4">Daiwa-1</strain>
    </source>
</reference>
<dbReference type="SUPFAM" id="SSF46689">
    <property type="entry name" value="Homeodomain-like"/>
    <property type="match status" value="2"/>
</dbReference>
<dbReference type="InterPro" id="IPR006600">
    <property type="entry name" value="HTH_CenpB_DNA-bd_dom"/>
</dbReference>
<dbReference type="Ensembl" id="ENSPSIT00000013417.1">
    <property type="protein sequence ID" value="ENSPSIP00000013354.1"/>
    <property type="gene ID" value="ENSPSIG00000012010.1"/>
</dbReference>
<dbReference type="PANTHER" id="PTHR19303:SF26">
    <property type="entry name" value="TIGGER TRANSPOSABLE ELEMENT-DERIVED PROTEIN 1"/>
    <property type="match status" value="1"/>
</dbReference>
<dbReference type="Proteomes" id="UP000007267">
    <property type="component" value="Unassembled WGS sequence"/>
</dbReference>
<dbReference type="Gene3D" id="1.10.10.60">
    <property type="entry name" value="Homeodomain-like"/>
    <property type="match status" value="2"/>
</dbReference>
<reference evidence="3" key="4">
    <citation type="submission" date="2025-09" db="UniProtKB">
        <authorList>
            <consortium name="Ensembl"/>
        </authorList>
    </citation>
    <scope>IDENTIFICATION</scope>
</reference>
<evidence type="ECO:0000259" key="2">
    <source>
        <dbReference type="PROSITE" id="PS51253"/>
    </source>
</evidence>
<accession>K7FZ94</accession>
<name>K7FZ94_PELSI</name>
<evidence type="ECO:0000313" key="4">
    <source>
        <dbReference type="Proteomes" id="UP000007267"/>
    </source>
</evidence>
<protein>
    <recommendedName>
        <fullName evidence="2">HTH CENPB-type domain-containing protein</fullName>
    </recommendedName>
</protein>
<keyword evidence="4" id="KW-1185">Reference proteome</keyword>
<dbReference type="PANTHER" id="PTHR19303">
    <property type="entry name" value="TRANSPOSON"/>
    <property type="match status" value="1"/>
</dbReference>
<evidence type="ECO:0000313" key="3">
    <source>
        <dbReference type="Ensembl" id="ENSPSIP00000013354.1"/>
    </source>
</evidence>